<reference evidence="2 3" key="1">
    <citation type="submission" date="2021-06" db="EMBL/GenBank/DDBJ databases">
        <title>Caerostris extrusa draft genome.</title>
        <authorList>
            <person name="Kono N."/>
            <person name="Arakawa K."/>
        </authorList>
    </citation>
    <scope>NUCLEOTIDE SEQUENCE [LARGE SCALE GENOMIC DNA]</scope>
</reference>
<dbReference type="EMBL" id="BPLR01000282">
    <property type="protein sequence ID" value="GIY93619.1"/>
    <property type="molecule type" value="Genomic_DNA"/>
</dbReference>
<evidence type="ECO:0000256" key="1">
    <source>
        <dbReference type="SAM" id="SignalP"/>
    </source>
</evidence>
<dbReference type="Proteomes" id="UP001054945">
    <property type="component" value="Unassembled WGS sequence"/>
</dbReference>
<keyword evidence="3" id="KW-1185">Reference proteome</keyword>
<feature type="signal peptide" evidence="1">
    <location>
        <begin position="1"/>
        <end position="17"/>
    </location>
</feature>
<keyword evidence="1" id="KW-0732">Signal</keyword>
<dbReference type="AlphaFoldDB" id="A0AAV4XIL1"/>
<protein>
    <submittedName>
        <fullName evidence="2">Uncharacterized protein</fullName>
    </submittedName>
</protein>
<evidence type="ECO:0000313" key="2">
    <source>
        <dbReference type="EMBL" id="GIY93619.1"/>
    </source>
</evidence>
<evidence type="ECO:0000313" key="3">
    <source>
        <dbReference type="Proteomes" id="UP001054945"/>
    </source>
</evidence>
<sequence>MKVFIFALLACIAVSQAWLEHAFLPEFHWSSNVPYPYGFVAPAAVVRDVRGVLQPMFTQQDSATTMDTMSTTVGSTMLLLATEVLWDSMHL</sequence>
<accession>A0AAV4XIL1</accession>
<organism evidence="2 3">
    <name type="scientific">Caerostris extrusa</name>
    <name type="common">Bark spider</name>
    <name type="synonym">Caerostris bankana</name>
    <dbReference type="NCBI Taxonomy" id="172846"/>
    <lineage>
        <taxon>Eukaryota</taxon>
        <taxon>Metazoa</taxon>
        <taxon>Ecdysozoa</taxon>
        <taxon>Arthropoda</taxon>
        <taxon>Chelicerata</taxon>
        <taxon>Arachnida</taxon>
        <taxon>Araneae</taxon>
        <taxon>Araneomorphae</taxon>
        <taxon>Entelegynae</taxon>
        <taxon>Araneoidea</taxon>
        <taxon>Araneidae</taxon>
        <taxon>Caerostris</taxon>
    </lineage>
</organism>
<proteinExistence type="predicted"/>
<name>A0AAV4XIL1_CAEEX</name>
<comment type="caution">
    <text evidence="2">The sequence shown here is derived from an EMBL/GenBank/DDBJ whole genome shotgun (WGS) entry which is preliminary data.</text>
</comment>
<gene>
    <name evidence="2" type="ORF">CEXT_330481</name>
</gene>
<feature type="chain" id="PRO_5043943763" evidence="1">
    <location>
        <begin position="18"/>
        <end position="91"/>
    </location>
</feature>